<keyword evidence="1 2" id="KW-0238">DNA-binding</keyword>
<evidence type="ECO:0000259" key="4">
    <source>
        <dbReference type="PROSITE" id="PS51755"/>
    </source>
</evidence>
<comment type="caution">
    <text evidence="5">The sequence shown here is derived from an EMBL/GenBank/DDBJ whole genome shotgun (WGS) entry which is preliminary data.</text>
</comment>
<keyword evidence="6" id="KW-1185">Reference proteome</keyword>
<evidence type="ECO:0000256" key="1">
    <source>
        <dbReference type="ARBA" id="ARBA00023125"/>
    </source>
</evidence>
<dbReference type="EMBL" id="JANUGW010000002">
    <property type="protein sequence ID" value="MCS0580463.1"/>
    <property type="molecule type" value="Genomic_DNA"/>
</dbReference>
<dbReference type="InterPro" id="IPR001867">
    <property type="entry name" value="OmpR/PhoB-type_DNA-bd"/>
</dbReference>
<evidence type="ECO:0000256" key="3">
    <source>
        <dbReference type="SAM" id="MobiDB-lite"/>
    </source>
</evidence>
<dbReference type="SUPFAM" id="SSF46894">
    <property type="entry name" value="C-terminal effector domain of the bipartite response regulators"/>
    <property type="match status" value="1"/>
</dbReference>
<dbReference type="Pfam" id="PF00486">
    <property type="entry name" value="Trans_reg_C"/>
    <property type="match status" value="1"/>
</dbReference>
<name>A0ABT1ZKN3_9BURK</name>
<dbReference type="RefSeq" id="WP_258815133.1">
    <property type="nucleotide sequence ID" value="NZ_JANUGW010000002.1"/>
</dbReference>
<protein>
    <submittedName>
        <fullName evidence="5">Winged helix-turn-helix domain-containing protein</fullName>
    </submittedName>
</protein>
<sequence>MNLLLLGHPTRDVASLFQSAGYQVIEVKDVVSCCRQLKADQRTTRQPPAPPAPASDDAADPKGVTIFNPDARDVRLDPNSQPERLLDYILSLARQLNPGWHLSMRYRRLAAPNGAEMALTSLEFAFIKMFAMVETGEAISRKQIVQGFGEDYLSYDQNRIDTMVRRLRRKAESDLGTKLPLNTERVRGYSFGDLLIIDP</sequence>
<dbReference type="Proteomes" id="UP001204151">
    <property type="component" value="Unassembled WGS sequence"/>
</dbReference>
<organism evidence="5 6">
    <name type="scientific">Massilia pinisoli</name>
    <dbReference type="NCBI Taxonomy" id="1772194"/>
    <lineage>
        <taxon>Bacteria</taxon>
        <taxon>Pseudomonadati</taxon>
        <taxon>Pseudomonadota</taxon>
        <taxon>Betaproteobacteria</taxon>
        <taxon>Burkholderiales</taxon>
        <taxon>Oxalobacteraceae</taxon>
        <taxon>Telluria group</taxon>
        <taxon>Massilia</taxon>
    </lineage>
</organism>
<dbReference type="InterPro" id="IPR036388">
    <property type="entry name" value="WH-like_DNA-bd_sf"/>
</dbReference>
<dbReference type="Gene3D" id="1.10.10.10">
    <property type="entry name" value="Winged helix-like DNA-binding domain superfamily/Winged helix DNA-binding domain"/>
    <property type="match status" value="1"/>
</dbReference>
<gene>
    <name evidence="5" type="ORF">NX784_02565</name>
</gene>
<evidence type="ECO:0000313" key="5">
    <source>
        <dbReference type="EMBL" id="MCS0580463.1"/>
    </source>
</evidence>
<reference evidence="5 6" key="1">
    <citation type="submission" date="2022-08" db="EMBL/GenBank/DDBJ databases">
        <title>Reclassification of Massilia species as members of the genera Telluria, Duganella, Pseudoduganella, Mokoshia gen. nov. and Zemynaea gen. nov. using orthogonal and non-orthogonal genome-based approaches.</title>
        <authorList>
            <person name="Bowman J.P."/>
        </authorList>
    </citation>
    <scope>NUCLEOTIDE SEQUENCE [LARGE SCALE GENOMIC DNA]</scope>
    <source>
        <strain evidence="5 6">JCM 31316</strain>
    </source>
</reference>
<feature type="DNA-binding region" description="OmpR/PhoB-type" evidence="2">
    <location>
        <begin position="91"/>
        <end position="193"/>
    </location>
</feature>
<feature type="domain" description="OmpR/PhoB-type" evidence="4">
    <location>
        <begin position="91"/>
        <end position="193"/>
    </location>
</feature>
<proteinExistence type="predicted"/>
<dbReference type="PROSITE" id="PS51755">
    <property type="entry name" value="OMPR_PHOB"/>
    <property type="match status" value="1"/>
</dbReference>
<dbReference type="SMART" id="SM00862">
    <property type="entry name" value="Trans_reg_C"/>
    <property type="match status" value="1"/>
</dbReference>
<feature type="region of interest" description="Disordered" evidence="3">
    <location>
        <begin position="39"/>
        <end position="64"/>
    </location>
</feature>
<evidence type="ECO:0000256" key="2">
    <source>
        <dbReference type="PROSITE-ProRule" id="PRU01091"/>
    </source>
</evidence>
<accession>A0ABT1ZKN3</accession>
<evidence type="ECO:0000313" key="6">
    <source>
        <dbReference type="Proteomes" id="UP001204151"/>
    </source>
</evidence>
<dbReference type="InterPro" id="IPR016032">
    <property type="entry name" value="Sig_transdc_resp-reg_C-effctor"/>
</dbReference>